<keyword evidence="6 7" id="KW-0472">Membrane</keyword>
<dbReference type="AlphaFoldDB" id="A0A7W5ZT90"/>
<comment type="subcellular location">
    <subcellularLocation>
        <location evidence="1">Endomembrane system</location>
        <topology evidence="1">Multi-pass membrane protein</topology>
    </subcellularLocation>
</comment>
<dbReference type="GO" id="GO:0006643">
    <property type="term" value="P:membrane lipid metabolic process"/>
    <property type="evidence" value="ECO:0007669"/>
    <property type="project" value="TreeGrafter"/>
</dbReference>
<evidence type="ECO:0000256" key="1">
    <source>
        <dbReference type="ARBA" id="ARBA00004127"/>
    </source>
</evidence>
<evidence type="ECO:0000313" key="9">
    <source>
        <dbReference type="EMBL" id="MBB3859570.1"/>
    </source>
</evidence>
<name>A0A7W5ZT90_9SPHN</name>
<keyword evidence="10" id="KW-1185">Reference proteome</keyword>
<keyword evidence="2 7" id="KW-0812">Transmembrane</keyword>
<keyword evidence="4" id="KW-0560">Oxidoreductase</keyword>
<evidence type="ECO:0000256" key="7">
    <source>
        <dbReference type="SAM" id="Phobius"/>
    </source>
</evidence>
<dbReference type="InterPro" id="IPR051689">
    <property type="entry name" value="Sterol_desaturase/TMEM195"/>
</dbReference>
<gene>
    <name evidence="9" type="ORF">GGQ88_000810</name>
</gene>
<dbReference type="Proteomes" id="UP000562395">
    <property type="component" value="Unassembled WGS sequence"/>
</dbReference>
<feature type="transmembrane region" description="Helical" evidence="7">
    <location>
        <begin position="44"/>
        <end position="66"/>
    </location>
</feature>
<keyword evidence="5" id="KW-0443">Lipid metabolism</keyword>
<sequence length="271" mass="30689">MRLAFQHPWILGIMLALVLAEIGWRLRKGRGYDGSAAAASLGVAVGQAVFRPITGIATGAIFLLLADISPLQLSASDWRTWVAGFVAVEFAYYWFHRSSHTVRWMWATHAVHHSSREYVLPSAIRLGWTEFFSLGWVFFAALVLFGFPPTVVAVLLGANLIYQFPLHTEAVRRLPNWIEAVFNTPSHHRAHHASETEYLDCNFGGVLIVWDRLFGTFRAEPQDRTLRYGLVHDLDSRNPARIALNEWHRLLGDIVRARGVRERIKIALGRP</sequence>
<feature type="transmembrane region" description="Helical" evidence="7">
    <location>
        <begin position="136"/>
        <end position="162"/>
    </location>
</feature>
<dbReference type="PANTHER" id="PTHR21624:SF1">
    <property type="entry name" value="ALKYLGLYCEROL MONOOXYGENASE"/>
    <property type="match status" value="1"/>
</dbReference>
<evidence type="ECO:0000256" key="3">
    <source>
        <dbReference type="ARBA" id="ARBA00022989"/>
    </source>
</evidence>
<dbReference type="RefSeq" id="WP_183611792.1">
    <property type="nucleotide sequence ID" value="NZ_JACICY010000001.1"/>
</dbReference>
<dbReference type="GO" id="GO:0012505">
    <property type="term" value="C:endomembrane system"/>
    <property type="evidence" value="ECO:0007669"/>
    <property type="project" value="UniProtKB-SubCell"/>
</dbReference>
<dbReference type="EMBL" id="JACICY010000001">
    <property type="protein sequence ID" value="MBB3859570.1"/>
    <property type="molecule type" value="Genomic_DNA"/>
</dbReference>
<evidence type="ECO:0000256" key="5">
    <source>
        <dbReference type="ARBA" id="ARBA00023098"/>
    </source>
</evidence>
<dbReference type="GO" id="GO:0016020">
    <property type="term" value="C:membrane"/>
    <property type="evidence" value="ECO:0007669"/>
    <property type="project" value="GOC"/>
</dbReference>
<dbReference type="GO" id="GO:0050479">
    <property type="term" value="F:glyceryl-ether monooxygenase activity"/>
    <property type="evidence" value="ECO:0007669"/>
    <property type="project" value="TreeGrafter"/>
</dbReference>
<dbReference type="GO" id="GO:0008610">
    <property type="term" value="P:lipid biosynthetic process"/>
    <property type="evidence" value="ECO:0007669"/>
    <property type="project" value="InterPro"/>
</dbReference>
<dbReference type="Pfam" id="PF04116">
    <property type="entry name" value="FA_hydroxylase"/>
    <property type="match status" value="1"/>
</dbReference>
<dbReference type="PANTHER" id="PTHR21624">
    <property type="entry name" value="STEROL DESATURASE-RELATED PROTEIN"/>
    <property type="match status" value="1"/>
</dbReference>
<evidence type="ECO:0000259" key="8">
    <source>
        <dbReference type="Pfam" id="PF04116"/>
    </source>
</evidence>
<dbReference type="GO" id="GO:0005506">
    <property type="term" value="F:iron ion binding"/>
    <property type="evidence" value="ECO:0007669"/>
    <property type="project" value="InterPro"/>
</dbReference>
<comment type="caution">
    <text evidence="9">The sequence shown here is derived from an EMBL/GenBank/DDBJ whole genome shotgun (WGS) entry which is preliminary data.</text>
</comment>
<protein>
    <submittedName>
        <fullName evidence="9">Sterol desaturase/sphingolipid hydroxylase (Fatty acid hydroxylase superfamily)</fullName>
    </submittedName>
</protein>
<proteinExistence type="predicted"/>
<keyword evidence="3 7" id="KW-1133">Transmembrane helix</keyword>
<accession>A0A7W5ZT90</accession>
<dbReference type="InterPro" id="IPR006694">
    <property type="entry name" value="Fatty_acid_hydroxylase"/>
</dbReference>
<reference evidence="9 10" key="1">
    <citation type="submission" date="2020-08" db="EMBL/GenBank/DDBJ databases">
        <title>Genomic Encyclopedia of Type Strains, Phase IV (KMG-IV): sequencing the most valuable type-strain genomes for metagenomic binning, comparative biology and taxonomic classification.</title>
        <authorList>
            <person name="Goeker M."/>
        </authorList>
    </citation>
    <scope>NUCLEOTIDE SEQUENCE [LARGE SCALE GENOMIC DNA]</scope>
    <source>
        <strain evidence="9 10">DSM 14552</strain>
    </source>
</reference>
<evidence type="ECO:0000313" key="10">
    <source>
        <dbReference type="Proteomes" id="UP000562395"/>
    </source>
</evidence>
<evidence type="ECO:0000256" key="6">
    <source>
        <dbReference type="ARBA" id="ARBA00023136"/>
    </source>
</evidence>
<organism evidence="9 10">
    <name type="scientific">Novosphingobium hassiacum</name>
    <dbReference type="NCBI Taxonomy" id="173676"/>
    <lineage>
        <taxon>Bacteria</taxon>
        <taxon>Pseudomonadati</taxon>
        <taxon>Pseudomonadota</taxon>
        <taxon>Alphaproteobacteria</taxon>
        <taxon>Sphingomonadales</taxon>
        <taxon>Sphingomonadaceae</taxon>
        <taxon>Novosphingobium</taxon>
    </lineage>
</organism>
<evidence type="ECO:0000256" key="4">
    <source>
        <dbReference type="ARBA" id="ARBA00023002"/>
    </source>
</evidence>
<evidence type="ECO:0000256" key="2">
    <source>
        <dbReference type="ARBA" id="ARBA00022692"/>
    </source>
</evidence>
<feature type="transmembrane region" description="Helical" evidence="7">
    <location>
        <begin position="78"/>
        <end position="95"/>
    </location>
</feature>
<feature type="domain" description="Fatty acid hydroxylase" evidence="8">
    <location>
        <begin position="81"/>
        <end position="216"/>
    </location>
</feature>